<dbReference type="Pfam" id="PF10521">
    <property type="entry name" value="Tti2"/>
    <property type="match status" value="1"/>
</dbReference>
<evidence type="ECO:0000313" key="3">
    <source>
        <dbReference type="Proteomes" id="UP000301737"/>
    </source>
</evidence>
<dbReference type="InterPro" id="IPR018870">
    <property type="entry name" value="Tti2"/>
</dbReference>
<evidence type="ECO:0008006" key="4">
    <source>
        <dbReference type="Google" id="ProtNLM"/>
    </source>
</evidence>
<dbReference type="SUPFAM" id="SSF48371">
    <property type="entry name" value="ARM repeat"/>
    <property type="match status" value="1"/>
</dbReference>
<dbReference type="AlphaFoldDB" id="A0A4C2E5V4"/>
<protein>
    <recommendedName>
        <fullName evidence="4">TEL2-interacting protein 2</fullName>
    </recommendedName>
</protein>
<evidence type="ECO:0000256" key="1">
    <source>
        <dbReference type="ARBA" id="ARBA00034736"/>
    </source>
</evidence>
<proteinExistence type="inferred from homology"/>
<accession>A0A4C2E5V4</accession>
<organism evidence="2 3">
    <name type="scientific">Zygosaccharomyces mellis</name>
    <dbReference type="NCBI Taxonomy" id="42258"/>
    <lineage>
        <taxon>Eukaryota</taxon>
        <taxon>Fungi</taxon>
        <taxon>Dikarya</taxon>
        <taxon>Ascomycota</taxon>
        <taxon>Saccharomycotina</taxon>
        <taxon>Saccharomycetes</taxon>
        <taxon>Saccharomycetales</taxon>
        <taxon>Saccharomycetaceae</taxon>
        <taxon>Zygosaccharomyces</taxon>
    </lineage>
</organism>
<sequence length="419" mass="48850">MEELRAFVSKIESHDSPLIDDNNELKHICSCLQNHAVDDVDTSLQVIQCLSYFAMDKEPIRSSCLETIQKVIGVLNKDTNWSYDELLTWLIDRLRPLLLRINESTRESEKNEDNALKPKIGFSYKEDEQRQKWRKQGGLKCISFFYVVLLHLKNRHVSSNLWWITPGILNILDDTTDILGVKLKGVLLLRAFLENSFEDQKNWVSFSDLGLFELYSPILWNLCYYLPPSYDSSTSLCILQVVFPTLNSLYRLQFINSDLKYKYHIGKFLSEILLQNLIPRINFISEPLTAYVLETCCRSVKILGLSSAVHLQRMIYVLGEYLVRNPFFTAFDSLVDNSLNLIHTMIAECPAERIIAHRYDFYGLLLISFGKCKQEGKLKQDILHKFKRIRESMKTIGCDPNEDKGEILENHRYMEEFFN</sequence>
<dbReference type="Proteomes" id="UP000301737">
    <property type="component" value="Unassembled WGS sequence"/>
</dbReference>
<dbReference type="InterPro" id="IPR016024">
    <property type="entry name" value="ARM-type_fold"/>
</dbReference>
<comment type="similarity">
    <text evidence="1">Belongs to the TTI2 family.</text>
</comment>
<evidence type="ECO:0000313" key="2">
    <source>
        <dbReference type="EMBL" id="GCE97348.1"/>
    </source>
</evidence>
<dbReference type="OrthoDB" id="6417021at2759"/>
<name>A0A4C2E5V4_9SACH</name>
<keyword evidence="3" id="KW-1185">Reference proteome</keyword>
<dbReference type="GO" id="GO:0110078">
    <property type="term" value="C:TTT Hsp90 cochaperone complex"/>
    <property type="evidence" value="ECO:0007669"/>
    <property type="project" value="InterPro"/>
</dbReference>
<dbReference type="EMBL" id="BIMX01000001">
    <property type="protein sequence ID" value="GCE97348.1"/>
    <property type="molecule type" value="Genomic_DNA"/>
</dbReference>
<gene>
    <name evidence="2" type="ORF">ZYGM_004903</name>
</gene>
<comment type="caution">
    <text evidence="2">The sequence shown here is derived from an EMBL/GenBank/DDBJ whole genome shotgun (WGS) entry which is preliminary data.</text>
</comment>
<reference evidence="2 3" key="1">
    <citation type="submission" date="2019-01" db="EMBL/GenBank/DDBJ databases">
        <title>Draft Genome Sequencing of Zygosaccharomyces mellis Ca-7.</title>
        <authorList>
            <person name="Shiwa Y."/>
            <person name="Kanesaki Y."/>
            <person name="Ishige T."/>
            <person name="Mura K."/>
            <person name="Hori T."/>
            <person name="Tamura T."/>
        </authorList>
    </citation>
    <scope>NUCLEOTIDE SEQUENCE [LARGE SCALE GENOMIC DNA]</scope>
    <source>
        <strain evidence="2 3">Ca-7</strain>
    </source>
</reference>